<keyword evidence="1" id="KW-0614">Plasmid</keyword>
<sequence>MEDHHGQLHNRDPPIYLFFHQQHNGHFYRHLHRNPTEDRQRTIGHLHLLGIPVISVWDLGPSNGHNRPGPGIRRTVCHIHHIQSRRTHGGIVTWPGH</sequence>
<accession>Q0KKY7</accession>
<reference evidence="1" key="1">
    <citation type="journal article" date="2006" name="Extremophiles">
        <title>Structural analysis of the plasmid pTA1 isolated from the thermoacidophilic archaeon Thermoplasma acidophilum.</title>
        <authorList>
            <person name="Yamashiro K."/>
            <person name="Yokobori S."/>
            <person name="Oshima T."/>
            <person name="Yamgishi A."/>
        </authorList>
    </citation>
    <scope>NUCLEOTIDE SEQUENCE</scope>
    <source>
        <strain evidence="1">H0-122</strain>
        <plasmid evidence="1">pTA1</plasmid>
    </source>
</reference>
<evidence type="ECO:0000313" key="1">
    <source>
        <dbReference type="EMBL" id="BAF30823.1"/>
    </source>
</evidence>
<organism evidence="1">
    <name type="scientific">Thermoplasma acidophilum</name>
    <dbReference type="NCBI Taxonomy" id="2303"/>
    <lineage>
        <taxon>Archaea</taxon>
        <taxon>Methanobacteriati</taxon>
        <taxon>Thermoplasmatota</taxon>
        <taxon>Thermoplasmata</taxon>
        <taxon>Thermoplasmatales</taxon>
        <taxon>Thermoplasmataceae</taxon>
        <taxon>Thermoplasma</taxon>
    </lineage>
</organism>
<name>Q0KKY7_THEAI</name>
<proteinExistence type="predicted"/>
<dbReference type="EMBL" id="AB190359">
    <property type="protein sequence ID" value="BAF30823.1"/>
    <property type="molecule type" value="Genomic_DNA"/>
</dbReference>
<protein>
    <submittedName>
        <fullName evidence="1">Uncharacterized protein</fullName>
    </submittedName>
</protein>
<dbReference type="AlphaFoldDB" id="Q0KKY7"/>
<geneLocation type="plasmid" evidence="1">
    <name>pTA1</name>
</geneLocation>